<evidence type="ECO:0000256" key="3">
    <source>
        <dbReference type="ARBA" id="ARBA00022679"/>
    </source>
</evidence>
<dbReference type="Gene3D" id="3.40.50.150">
    <property type="entry name" value="Vaccinia Virus protein VP39"/>
    <property type="match status" value="1"/>
</dbReference>
<accession>A0AAW7QZ54</accession>
<dbReference type="InterPro" id="IPR012340">
    <property type="entry name" value="NA-bd_OB-fold"/>
</dbReference>
<keyword evidence="1" id="KW-0004">4Fe-4S</keyword>
<dbReference type="PANTHER" id="PTHR11061">
    <property type="entry name" value="RNA M5U METHYLTRANSFERASE"/>
    <property type="match status" value="1"/>
</dbReference>
<evidence type="ECO:0000313" key="10">
    <source>
        <dbReference type="EMBL" id="MDN7128687.1"/>
    </source>
</evidence>
<proteinExistence type="inferred from homology"/>
<comment type="caution">
    <text evidence="9">The sequence shown here is derived from an EMBL/GenBank/DDBJ whole genome shotgun (WGS) entry which is preliminary data.</text>
</comment>
<evidence type="ECO:0000256" key="8">
    <source>
        <dbReference type="SAM" id="MobiDB-lite"/>
    </source>
</evidence>
<dbReference type="EMBL" id="JAGGJB010000001">
    <property type="protein sequence ID" value="MDN7123589.1"/>
    <property type="molecule type" value="Genomic_DNA"/>
</dbReference>
<keyword evidence="1" id="KW-0479">Metal-binding</keyword>
<dbReference type="Pfam" id="PF05958">
    <property type="entry name" value="tRNA_U5-meth_tr"/>
    <property type="match status" value="1"/>
</dbReference>
<dbReference type="PROSITE" id="PS01231">
    <property type="entry name" value="TRMA_2"/>
    <property type="match status" value="1"/>
</dbReference>
<keyword evidence="3 6" id="KW-0808">Transferase</keyword>
<dbReference type="Proteomes" id="UP001169491">
    <property type="component" value="Unassembled WGS sequence"/>
</dbReference>
<dbReference type="EMBL" id="JAGGJC010000001">
    <property type="protein sequence ID" value="MDN7128687.1"/>
    <property type="molecule type" value="Genomic_DNA"/>
</dbReference>
<name>A0AAW7QZ54_9GAMM</name>
<dbReference type="Proteomes" id="UP001169492">
    <property type="component" value="Unassembled WGS sequence"/>
</dbReference>
<keyword evidence="4 6" id="KW-0949">S-adenosyl-L-methionine</keyword>
<dbReference type="Gene3D" id="2.40.50.1070">
    <property type="match status" value="1"/>
</dbReference>
<keyword evidence="11" id="KW-1185">Reference proteome</keyword>
<dbReference type="Gene3D" id="2.40.50.140">
    <property type="entry name" value="Nucleic acid-binding proteins"/>
    <property type="match status" value="1"/>
</dbReference>
<dbReference type="InterPro" id="IPR030390">
    <property type="entry name" value="MeTrfase_TrmA_AS"/>
</dbReference>
<organism evidence="9 12">
    <name type="scientific">Pseudidiomarina terrestris</name>
    <dbReference type="NCBI Taxonomy" id="2820060"/>
    <lineage>
        <taxon>Bacteria</taxon>
        <taxon>Pseudomonadati</taxon>
        <taxon>Pseudomonadota</taxon>
        <taxon>Gammaproteobacteria</taxon>
        <taxon>Alteromonadales</taxon>
        <taxon>Idiomarinaceae</taxon>
        <taxon>Pseudidiomarina</taxon>
    </lineage>
</organism>
<gene>
    <name evidence="9" type="ORF">J6I90_01715</name>
    <name evidence="10" type="ORF">J6I92_02195</name>
</gene>
<dbReference type="InterPro" id="IPR030391">
    <property type="entry name" value="MeTrfase_TrmA_CS"/>
</dbReference>
<dbReference type="AlphaFoldDB" id="A0AAW7QZ54"/>
<protein>
    <submittedName>
        <fullName evidence="9">RsmD family RNA methyltransferase</fullName>
    </submittedName>
</protein>
<evidence type="ECO:0000313" key="12">
    <source>
        <dbReference type="Proteomes" id="UP001169492"/>
    </source>
</evidence>
<feature type="binding site" evidence="6">
    <location>
        <position position="323"/>
    </location>
    <ligand>
        <name>S-adenosyl-L-methionine</name>
        <dbReference type="ChEBI" id="CHEBI:59789"/>
    </ligand>
</feature>
<keyword evidence="1" id="KW-0408">Iron</keyword>
<keyword evidence="2 6" id="KW-0489">Methyltransferase</keyword>
<comment type="similarity">
    <text evidence="6">Belongs to the class I-like SAM-binding methyltransferase superfamily. RNA M5U methyltransferase family.</text>
</comment>
<sequence length="440" mass="49488">MAQFYRPQRGRSKPAEQPIKRNASVSGLDHQGRGIVRESKGVRFIAGALTDELIDFQPQGKWQGKLIQVKQPAPARVTPDCPYYEQCGGCDLQHLALSRQRQHKQQVVSELFAKFAGHDIDCWQAPLTGADWRYRRRLRLACHWDSKRRNFKLGLRQANSKAIVEISDCLISDTALTRLLQPLRKFLPQLDLIAQLGHVELMTTNSCCLLLRLKNPVSAKDHRQLLEFSQNYGVDVWLHCGETAPQPLLAGQELPRYASWQTEVSFQPGDFLQAHGELSPLMVEQALAWLAPGPGDHVLELYAGSGNFSLPIARSGARVTAIEGVPSMVERLTANASRANLSIAAQHADLEQPWQHYDWGTIEFNKVFLDPARAGAAHAISEVAQRQPERVVYVSCAADTLARDARHLFAAGYRLKRAQIVDMFPQTHHIECLTWFERET</sequence>
<feature type="binding site" evidence="6">
    <location>
        <position position="370"/>
    </location>
    <ligand>
        <name>S-adenosyl-L-methionine</name>
        <dbReference type="ChEBI" id="CHEBI:59789"/>
    </ligand>
</feature>
<dbReference type="RefSeq" id="WP_301773888.1">
    <property type="nucleotide sequence ID" value="NZ_JAGGJB010000001.1"/>
</dbReference>
<reference evidence="11 12" key="1">
    <citation type="submission" date="2021-03" db="EMBL/GenBank/DDBJ databases">
        <title>Pseudidiomarina terrestris, a new bacterium isolated from saline soil.</title>
        <authorList>
            <person name="Galisteo C."/>
            <person name="De La Haba R."/>
            <person name="Sanchez-Porro C."/>
            <person name="Ventosa A."/>
        </authorList>
    </citation>
    <scope>NUCLEOTIDE SEQUENCE [LARGE SCALE GENOMIC DNA]</scope>
    <source>
        <strain evidence="9 12">1APP75-32.1</strain>
        <strain evidence="11">1APR75-15</strain>
        <strain evidence="10">1ASR75-15</strain>
    </source>
</reference>
<dbReference type="GO" id="GO:0070475">
    <property type="term" value="P:rRNA base methylation"/>
    <property type="evidence" value="ECO:0007669"/>
    <property type="project" value="TreeGrafter"/>
</dbReference>
<evidence type="ECO:0000313" key="9">
    <source>
        <dbReference type="EMBL" id="MDN7123589.1"/>
    </source>
</evidence>
<evidence type="ECO:0000256" key="5">
    <source>
        <dbReference type="ARBA" id="ARBA00023014"/>
    </source>
</evidence>
<evidence type="ECO:0000313" key="11">
    <source>
        <dbReference type="Proteomes" id="UP001169491"/>
    </source>
</evidence>
<dbReference type="SUPFAM" id="SSF53335">
    <property type="entry name" value="S-adenosyl-L-methionine-dependent methyltransferases"/>
    <property type="match status" value="1"/>
</dbReference>
<dbReference type="InterPro" id="IPR010280">
    <property type="entry name" value="U5_MeTrfase_fam"/>
</dbReference>
<evidence type="ECO:0000256" key="1">
    <source>
        <dbReference type="ARBA" id="ARBA00022485"/>
    </source>
</evidence>
<feature type="binding site" evidence="6">
    <location>
        <position position="273"/>
    </location>
    <ligand>
        <name>S-adenosyl-L-methionine</name>
        <dbReference type="ChEBI" id="CHEBI:59789"/>
    </ligand>
</feature>
<dbReference type="InterPro" id="IPR029063">
    <property type="entry name" value="SAM-dependent_MTases_sf"/>
</dbReference>
<evidence type="ECO:0000256" key="7">
    <source>
        <dbReference type="PROSITE-ProRule" id="PRU10015"/>
    </source>
</evidence>
<feature type="region of interest" description="Disordered" evidence="8">
    <location>
        <begin position="1"/>
        <end position="32"/>
    </location>
</feature>
<evidence type="ECO:0000256" key="2">
    <source>
        <dbReference type="ARBA" id="ARBA00022603"/>
    </source>
</evidence>
<dbReference type="PROSITE" id="PS01230">
    <property type="entry name" value="TRMA_1"/>
    <property type="match status" value="1"/>
</dbReference>
<feature type="binding site" evidence="6">
    <location>
        <position position="302"/>
    </location>
    <ligand>
        <name>S-adenosyl-L-methionine</name>
        <dbReference type="ChEBI" id="CHEBI:59789"/>
    </ligand>
</feature>
<dbReference type="GO" id="GO:0051539">
    <property type="term" value="F:4 iron, 4 sulfur cluster binding"/>
    <property type="evidence" value="ECO:0007669"/>
    <property type="project" value="UniProtKB-KW"/>
</dbReference>
<dbReference type="CDD" id="cd02440">
    <property type="entry name" value="AdoMet_MTases"/>
    <property type="match status" value="1"/>
</dbReference>
<evidence type="ECO:0000256" key="4">
    <source>
        <dbReference type="ARBA" id="ARBA00022691"/>
    </source>
</evidence>
<dbReference type="PROSITE" id="PS51687">
    <property type="entry name" value="SAM_MT_RNA_M5U"/>
    <property type="match status" value="1"/>
</dbReference>
<keyword evidence="5" id="KW-0411">Iron-sulfur</keyword>
<feature type="active site" description="Nucleophile" evidence="6">
    <location>
        <position position="396"/>
    </location>
</feature>
<feature type="active site" evidence="7">
    <location>
        <position position="396"/>
    </location>
</feature>
<dbReference type="PANTHER" id="PTHR11061:SF49">
    <property type="entry name" value="23S RRNA (URACIL(1939)-C(5))-METHYLTRANSFERASE RLMD"/>
    <property type="match status" value="1"/>
</dbReference>
<dbReference type="GO" id="GO:0070041">
    <property type="term" value="F:rRNA (uridine-C5-)-methyltransferase activity"/>
    <property type="evidence" value="ECO:0007669"/>
    <property type="project" value="TreeGrafter"/>
</dbReference>
<evidence type="ECO:0000256" key="6">
    <source>
        <dbReference type="PROSITE-ProRule" id="PRU01024"/>
    </source>
</evidence>